<dbReference type="STRING" id="1305731.GCA_000934705_02970"/>
<evidence type="ECO:0000256" key="2">
    <source>
        <dbReference type="ARBA" id="ARBA00012438"/>
    </source>
</evidence>
<evidence type="ECO:0000313" key="10">
    <source>
        <dbReference type="EMBL" id="KPQ30755.1"/>
    </source>
</evidence>
<evidence type="ECO:0000256" key="7">
    <source>
        <dbReference type="SAM" id="SignalP"/>
    </source>
</evidence>
<dbReference type="PRINTS" id="PR00344">
    <property type="entry name" value="BCTRLSENSOR"/>
</dbReference>
<feature type="modified residue" description="4-aspartylphosphate" evidence="5">
    <location>
        <position position="707"/>
    </location>
</feature>
<dbReference type="Pfam" id="PF00512">
    <property type="entry name" value="HisKA"/>
    <property type="match status" value="1"/>
</dbReference>
<dbReference type="InterPro" id="IPR003594">
    <property type="entry name" value="HATPase_dom"/>
</dbReference>
<feature type="transmembrane region" description="Helical" evidence="6">
    <location>
        <begin position="240"/>
        <end position="260"/>
    </location>
</feature>
<feature type="transmembrane region" description="Helical" evidence="6">
    <location>
        <begin position="207"/>
        <end position="234"/>
    </location>
</feature>
<sequence>MAKVYWRWTSLLLVILSSLALLSFSAVAAEQQGYVRNLTQTMEVFEGVWDQETPPPEKHPAWSPINHDVFTSEPREPFVWIRGKIDPAVTMEQRWLLLSPLASKAQVFINGTPISRAPKFFLEPPQHKTIPFHHLIFELPSLSSRSDIHIRLEAYFPISTPVKVLDQTALFSEAVFHTALSVSLASIIFALTVYNLFLFFSIRDPIYLLYAVLAVGVLVYSLSLTNLQAYLGIIEDHFDWLKALLILLPLLTIQFVSRILQLGTLAPWVNQMFRLLSLIYLGLLVATPFLSFKTVAFLGATIGMAAYLLFLPFAFIQAKRKYQPALYFLIGWIPLIIAQNVTALDSLGIIAGSQWVMYYIPGAMSWEMALFSLALASRIKILRDERDTLQAQQIEVSENARKVLERSNHIKDDFLNAVSHELRTPLHTIQGQLDLLREAPLNQEQSDAFHLIEYANLRMTRQVGGILDFVDAQEENLLSSPQVFEPQSLFDLLEYEFREAAKAKPLSLAFAIDDSVPGKVFLDGLMLEKVLYQLIDNAMKFTPSGGEVLIQASRLADDSVLRILVSDTGPGIPDSQREKVFQAFKQGEAGLTRRYGGVGLGLPLASSLVDALGGQMGVLETSGHGTTLEVEVPYGDVHLSEPTDSDLLNLGMATQVPRVLVVEDDPGNRMILRKQLEKMGVVSEGVQNGLEAIQAAINEPWDMIIMDCQMPLMDGISATREIRLKAASNLDTPIIAVTANASESFRLKCLEAGMDDYCTKPLRMDALKQLVALYAEKRNTERLQEQRGVRDAVADS</sequence>
<feature type="transmembrane region" description="Helical" evidence="6">
    <location>
        <begin position="174"/>
        <end position="200"/>
    </location>
</feature>
<dbReference type="Pfam" id="PF00072">
    <property type="entry name" value="Response_reg"/>
    <property type="match status" value="1"/>
</dbReference>
<accession>A0A0P7ZN26</accession>
<protein>
    <recommendedName>
        <fullName evidence="2">histidine kinase</fullName>
        <ecNumber evidence="2">2.7.13.3</ecNumber>
    </recommendedName>
</protein>
<dbReference type="Gene3D" id="3.40.50.2300">
    <property type="match status" value="1"/>
</dbReference>
<evidence type="ECO:0000259" key="8">
    <source>
        <dbReference type="PROSITE" id="PS50109"/>
    </source>
</evidence>
<dbReference type="PATRIC" id="fig|1305731.5.peg.1650"/>
<dbReference type="GO" id="GO:0000155">
    <property type="term" value="F:phosphorelay sensor kinase activity"/>
    <property type="evidence" value="ECO:0007669"/>
    <property type="project" value="InterPro"/>
</dbReference>
<keyword evidence="3 5" id="KW-0597">Phosphoprotein</keyword>
<dbReference type="Pfam" id="PF07695">
    <property type="entry name" value="7TMR-DISM_7TM"/>
    <property type="match status" value="1"/>
</dbReference>
<dbReference type="SUPFAM" id="SSF52172">
    <property type="entry name" value="CheY-like"/>
    <property type="match status" value="1"/>
</dbReference>
<dbReference type="PROSITE" id="PS50109">
    <property type="entry name" value="HIS_KIN"/>
    <property type="match status" value="1"/>
</dbReference>
<keyword evidence="4" id="KW-0902">Two-component regulatory system</keyword>
<dbReference type="InterPro" id="IPR004358">
    <property type="entry name" value="Sig_transdc_His_kin-like_C"/>
</dbReference>
<dbReference type="AlphaFoldDB" id="A0A0P7ZN26"/>
<dbReference type="Pfam" id="PF02518">
    <property type="entry name" value="HATPase_c"/>
    <property type="match status" value="1"/>
</dbReference>
<dbReference type="CDD" id="cd00082">
    <property type="entry name" value="HisKA"/>
    <property type="match status" value="1"/>
</dbReference>
<dbReference type="SUPFAM" id="SSF47384">
    <property type="entry name" value="Homodimeric domain of signal transducing histidine kinase"/>
    <property type="match status" value="1"/>
</dbReference>
<keyword evidence="6" id="KW-0812">Transmembrane</keyword>
<dbReference type="Gene3D" id="1.10.287.130">
    <property type="match status" value="1"/>
</dbReference>
<dbReference type="InterPro" id="IPR003661">
    <property type="entry name" value="HisK_dim/P_dom"/>
</dbReference>
<comment type="caution">
    <text evidence="10">The sequence shown here is derived from an EMBL/GenBank/DDBJ whole genome shotgun (WGS) entry which is preliminary data.</text>
</comment>
<evidence type="ECO:0000256" key="5">
    <source>
        <dbReference type="PROSITE-ProRule" id="PRU00169"/>
    </source>
</evidence>
<organism evidence="10 11">
    <name type="scientific">Marinobacter excellens HL-55</name>
    <dbReference type="NCBI Taxonomy" id="1305731"/>
    <lineage>
        <taxon>Bacteria</taxon>
        <taxon>Pseudomonadati</taxon>
        <taxon>Pseudomonadota</taxon>
        <taxon>Gammaproteobacteria</taxon>
        <taxon>Pseudomonadales</taxon>
        <taxon>Marinobacteraceae</taxon>
        <taxon>Marinobacter</taxon>
    </lineage>
</organism>
<dbReference type="PROSITE" id="PS50110">
    <property type="entry name" value="RESPONSE_REGULATORY"/>
    <property type="match status" value="1"/>
</dbReference>
<dbReference type="InterPro" id="IPR005467">
    <property type="entry name" value="His_kinase_dom"/>
</dbReference>
<dbReference type="InterPro" id="IPR011623">
    <property type="entry name" value="7TMR_DISM_rcpt_extracell_dom1"/>
</dbReference>
<reference evidence="10 11" key="1">
    <citation type="submission" date="2015-09" db="EMBL/GenBank/DDBJ databases">
        <title>Identification and resolution of microdiversity through metagenomic sequencing of parallel consortia.</title>
        <authorList>
            <person name="Nelson W.C."/>
            <person name="Romine M.F."/>
            <person name="Lindemann S.R."/>
        </authorList>
    </citation>
    <scope>NUCLEOTIDE SEQUENCE [LARGE SCALE GENOMIC DNA]</scope>
    <source>
        <strain evidence="10">HL-55</strain>
    </source>
</reference>
<proteinExistence type="predicted"/>
<feature type="transmembrane region" description="Helical" evidence="6">
    <location>
        <begin position="325"/>
        <end position="344"/>
    </location>
</feature>
<feature type="domain" description="Response regulatory" evidence="9">
    <location>
        <begin position="658"/>
        <end position="775"/>
    </location>
</feature>
<evidence type="ECO:0000256" key="1">
    <source>
        <dbReference type="ARBA" id="ARBA00000085"/>
    </source>
</evidence>
<evidence type="ECO:0000259" key="9">
    <source>
        <dbReference type="PROSITE" id="PS50110"/>
    </source>
</evidence>
<dbReference type="OrthoDB" id="9810730at2"/>
<dbReference type="Gene3D" id="3.30.565.10">
    <property type="entry name" value="Histidine kinase-like ATPase, C-terminal domain"/>
    <property type="match status" value="1"/>
</dbReference>
<evidence type="ECO:0000256" key="6">
    <source>
        <dbReference type="SAM" id="Phobius"/>
    </source>
</evidence>
<evidence type="ECO:0000313" key="11">
    <source>
        <dbReference type="Proteomes" id="UP000050416"/>
    </source>
</evidence>
<evidence type="ECO:0000256" key="3">
    <source>
        <dbReference type="ARBA" id="ARBA00022553"/>
    </source>
</evidence>
<dbReference type="SMART" id="SM00388">
    <property type="entry name" value="HisKA"/>
    <property type="match status" value="1"/>
</dbReference>
<comment type="catalytic activity">
    <reaction evidence="1">
        <text>ATP + protein L-histidine = ADP + protein N-phospho-L-histidine.</text>
        <dbReference type="EC" id="2.7.13.3"/>
    </reaction>
</comment>
<dbReference type="SMART" id="SM00387">
    <property type="entry name" value="HATPase_c"/>
    <property type="match status" value="1"/>
</dbReference>
<feature type="domain" description="Histidine kinase" evidence="8">
    <location>
        <begin position="417"/>
        <end position="636"/>
    </location>
</feature>
<evidence type="ECO:0000256" key="4">
    <source>
        <dbReference type="ARBA" id="ARBA00023012"/>
    </source>
</evidence>
<dbReference type="CDD" id="cd17546">
    <property type="entry name" value="REC_hyHK_CKI1_RcsC-like"/>
    <property type="match status" value="1"/>
</dbReference>
<dbReference type="InterPro" id="IPR036890">
    <property type="entry name" value="HATPase_C_sf"/>
</dbReference>
<feature type="chain" id="PRO_5006147307" description="histidine kinase" evidence="7">
    <location>
        <begin position="29"/>
        <end position="796"/>
    </location>
</feature>
<keyword evidence="6" id="KW-1133">Transmembrane helix</keyword>
<dbReference type="PANTHER" id="PTHR45339">
    <property type="entry name" value="HYBRID SIGNAL TRANSDUCTION HISTIDINE KINASE J"/>
    <property type="match status" value="1"/>
</dbReference>
<gene>
    <name evidence="10" type="ORF">HLUCCX14_01385</name>
</gene>
<feature type="signal peptide" evidence="7">
    <location>
        <begin position="1"/>
        <end position="28"/>
    </location>
</feature>
<dbReference type="EMBL" id="LJZQ01000001">
    <property type="protein sequence ID" value="KPQ30755.1"/>
    <property type="molecule type" value="Genomic_DNA"/>
</dbReference>
<keyword evidence="6" id="KW-0472">Membrane</keyword>
<dbReference type="EC" id="2.7.13.3" evidence="2"/>
<name>A0A0P7ZN26_9GAMM</name>
<feature type="transmembrane region" description="Helical" evidence="6">
    <location>
        <begin position="296"/>
        <end position="316"/>
    </location>
</feature>
<dbReference type="SUPFAM" id="SSF55874">
    <property type="entry name" value="ATPase domain of HSP90 chaperone/DNA topoisomerase II/histidine kinase"/>
    <property type="match status" value="1"/>
</dbReference>
<dbReference type="InterPro" id="IPR001789">
    <property type="entry name" value="Sig_transdc_resp-reg_receiver"/>
</dbReference>
<feature type="transmembrane region" description="Helical" evidence="6">
    <location>
        <begin position="272"/>
        <end position="290"/>
    </location>
</feature>
<keyword evidence="7" id="KW-0732">Signal</keyword>
<dbReference type="Proteomes" id="UP000050416">
    <property type="component" value="Unassembled WGS sequence"/>
</dbReference>
<dbReference type="SMART" id="SM00448">
    <property type="entry name" value="REC"/>
    <property type="match status" value="1"/>
</dbReference>
<feature type="transmembrane region" description="Helical" evidence="6">
    <location>
        <begin position="356"/>
        <end position="376"/>
    </location>
</feature>
<dbReference type="InterPro" id="IPR036097">
    <property type="entry name" value="HisK_dim/P_sf"/>
</dbReference>
<dbReference type="PANTHER" id="PTHR45339:SF1">
    <property type="entry name" value="HYBRID SIGNAL TRANSDUCTION HISTIDINE KINASE J"/>
    <property type="match status" value="1"/>
</dbReference>
<dbReference type="InterPro" id="IPR011006">
    <property type="entry name" value="CheY-like_superfamily"/>
</dbReference>